<evidence type="ECO:0000313" key="4">
    <source>
        <dbReference type="EMBL" id="PZP27644.1"/>
    </source>
</evidence>
<name>A0A2W5DD07_9BURK</name>
<accession>A0A2W5DD07</accession>
<evidence type="ECO:0000313" key="5">
    <source>
        <dbReference type="Proteomes" id="UP000249633"/>
    </source>
</evidence>
<keyword evidence="2" id="KW-0812">Transmembrane</keyword>
<feature type="domain" description="Zinc finger/thioredoxin putative" evidence="3">
    <location>
        <begin position="3"/>
        <end position="39"/>
    </location>
</feature>
<feature type="region of interest" description="Disordered" evidence="1">
    <location>
        <begin position="47"/>
        <end position="174"/>
    </location>
</feature>
<dbReference type="InterPro" id="IPR011723">
    <property type="entry name" value="Znf/thioredoxin_put"/>
</dbReference>
<organism evidence="4 5">
    <name type="scientific">Roseateles depolymerans</name>
    <dbReference type="NCBI Taxonomy" id="76731"/>
    <lineage>
        <taxon>Bacteria</taxon>
        <taxon>Pseudomonadati</taxon>
        <taxon>Pseudomonadota</taxon>
        <taxon>Betaproteobacteria</taxon>
        <taxon>Burkholderiales</taxon>
        <taxon>Sphaerotilaceae</taxon>
        <taxon>Roseateles</taxon>
    </lineage>
</organism>
<dbReference type="AlphaFoldDB" id="A0A2W5DD07"/>
<gene>
    <name evidence="4" type="ORF">DI603_21130</name>
</gene>
<dbReference type="EMBL" id="QFOD01000028">
    <property type="protein sequence ID" value="PZP27644.1"/>
    <property type="molecule type" value="Genomic_DNA"/>
</dbReference>
<protein>
    <recommendedName>
        <fullName evidence="3">Zinc finger/thioredoxin putative domain-containing protein</fullName>
    </recommendedName>
</protein>
<dbReference type="Proteomes" id="UP000249633">
    <property type="component" value="Unassembled WGS sequence"/>
</dbReference>
<sequence>MSLATRCTACGTIFRIVEDQLRVSDGWVRCGRCAEVFDARELLFDIDRDAPPSWGSSFGTRVTEEAPASPPPPAPIPAPPPPRPAPPPPAEAAPLHREPTFDEPTWTSPPRFEAEPPEPATGPDIVIGEPAAPAPDERPEPRWNDDLTPPPAPTAPRVVEPRGETLLPPPPPLVPEFMKRAERGTLWQRPAIRGALAVGILLLAATLSLQVALHFRNALAAKSPGLLPALQSLCRVSGCEVKPWQRTDALTIDSTSLTPISSSNHYRLNLSLRNKSGTEVAAPWIDLTLSDASGAPFARRVFAPEALSPALDRLRPDADQALSLSFGTGQQRVSGYKVDIFYP</sequence>
<proteinExistence type="predicted"/>
<dbReference type="InterPro" id="IPR021834">
    <property type="entry name" value="DUF3426"/>
</dbReference>
<feature type="transmembrane region" description="Helical" evidence="2">
    <location>
        <begin position="191"/>
        <end position="213"/>
    </location>
</feature>
<evidence type="ECO:0000256" key="1">
    <source>
        <dbReference type="SAM" id="MobiDB-lite"/>
    </source>
</evidence>
<evidence type="ECO:0000256" key="2">
    <source>
        <dbReference type="SAM" id="Phobius"/>
    </source>
</evidence>
<keyword evidence="2" id="KW-0472">Membrane</keyword>
<dbReference type="Pfam" id="PF13719">
    <property type="entry name" value="Zn_ribbon_5"/>
    <property type="match status" value="1"/>
</dbReference>
<feature type="compositionally biased region" description="Pro residues" evidence="1">
    <location>
        <begin position="68"/>
        <end position="91"/>
    </location>
</feature>
<dbReference type="Pfam" id="PF11906">
    <property type="entry name" value="DUF3426"/>
    <property type="match status" value="1"/>
</dbReference>
<dbReference type="NCBIfam" id="TIGR02098">
    <property type="entry name" value="MJ0042_CXXC"/>
    <property type="match status" value="1"/>
</dbReference>
<comment type="caution">
    <text evidence="4">The sequence shown here is derived from an EMBL/GenBank/DDBJ whole genome shotgun (WGS) entry which is preliminary data.</text>
</comment>
<evidence type="ECO:0000259" key="3">
    <source>
        <dbReference type="Pfam" id="PF13719"/>
    </source>
</evidence>
<feature type="compositionally biased region" description="Basic and acidic residues" evidence="1">
    <location>
        <begin position="135"/>
        <end position="145"/>
    </location>
</feature>
<keyword evidence="2" id="KW-1133">Transmembrane helix</keyword>
<reference evidence="4 5" key="1">
    <citation type="submission" date="2017-08" db="EMBL/GenBank/DDBJ databases">
        <title>Infants hospitalized years apart are colonized by the same room-sourced microbial strains.</title>
        <authorList>
            <person name="Brooks B."/>
            <person name="Olm M.R."/>
            <person name="Firek B.A."/>
            <person name="Baker R."/>
            <person name="Thomas B.C."/>
            <person name="Morowitz M.J."/>
            <person name="Banfield J.F."/>
        </authorList>
    </citation>
    <scope>NUCLEOTIDE SEQUENCE [LARGE SCALE GENOMIC DNA]</scope>
    <source>
        <strain evidence="4">S2_012_000_R2_81</strain>
    </source>
</reference>